<evidence type="ECO:0000313" key="3">
    <source>
        <dbReference type="EMBL" id="THH35190.1"/>
    </source>
</evidence>
<feature type="signal peptide" evidence="2">
    <location>
        <begin position="1"/>
        <end position="20"/>
    </location>
</feature>
<feature type="chain" id="PRO_5020868953" description="VPLPA-CTERM sorting domain-containing protein" evidence="2">
    <location>
        <begin position="21"/>
        <end position="227"/>
    </location>
</feature>
<comment type="caution">
    <text evidence="3">The sequence shown here is derived from an EMBL/GenBank/DDBJ whole genome shotgun (WGS) entry which is preliminary data.</text>
</comment>
<proteinExistence type="predicted"/>
<keyword evidence="4" id="KW-1185">Reference proteome</keyword>
<evidence type="ECO:0000256" key="1">
    <source>
        <dbReference type="SAM" id="Phobius"/>
    </source>
</evidence>
<evidence type="ECO:0008006" key="5">
    <source>
        <dbReference type="Google" id="ProtNLM"/>
    </source>
</evidence>
<organism evidence="3 4">
    <name type="scientific">Aliishimia ponticola</name>
    <dbReference type="NCBI Taxonomy" id="2499833"/>
    <lineage>
        <taxon>Bacteria</taxon>
        <taxon>Pseudomonadati</taxon>
        <taxon>Pseudomonadota</taxon>
        <taxon>Alphaproteobacteria</taxon>
        <taxon>Rhodobacterales</taxon>
        <taxon>Paracoccaceae</taxon>
        <taxon>Aliishimia</taxon>
    </lineage>
</organism>
<dbReference type="AlphaFoldDB" id="A0A4S4NGI3"/>
<name>A0A4S4NGI3_9RHOB</name>
<keyword evidence="1" id="KW-0812">Transmembrane</keyword>
<keyword evidence="1" id="KW-0472">Membrane</keyword>
<dbReference type="RefSeq" id="WP_136463924.1">
    <property type="nucleotide sequence ID" value="NZ_SRKY01000004.1"/>
</dbReference>
<reference evidence="3 4" key="1">
    <citation type="submission" date="2019-04" db="EMBL/GenBank/DDBJ databases">
        <title>Shimia ponticola sp. nov., isolated from seawater.</title>
        <authorList>
            <person name="Kim Y.-O."/>
            <person name="Yoon J.-H."/>
        </authorList>
    </citation>
    <scope>NUCLEOTIDE SEQUENCE [LARGE SCALE GENOMIC DNA]</scope>
    <source>
        <strain evidence="3 4">MYP11</strain>
    </source>
</reference>
<dbReference type="EMBL" id="SRKY01000004">
    <property type="protein sequence ID" value="THH35190.1"/>
    <property type="molecule type" value="Genomic_DNA"/>
</dbReference>
<evidence type="ECO:0000256" key="2">
    <source>
        <dbReference type="SAM" id="SignalP"/>
    </source>
</evidence>
<accession>A0A4S4NGI3</accession>
<keyword evidence="1" id="KW-1133">Transmembrane helix</keyword>
<dbReference type="Proteomes" id="UP000306602">
    <property type="component" value="Unassembled WGS sequence"/>
</dbReference>
<dbReference type="OrthoDB" id="6381651at2"/>
<feature type="transmembrane region" description="Helical" evidence="1">
    <location>
        <begin position="198"/>
        <end position="220"/>
    </location>
</feature>
<gene>
    <name evidence="3" type="ORF">E4Z66_15305</name>
</gene>
<keyword evidence="2" id="KW-0732">Signal</keyword>
<sequence>MLKLMAQTAIVAALASGAHAATLDFEGYDAGTILTGFDVDSITGTISATGGSGDAMIFDSNNFTGGDRDLAAPFYAELTGTRPANGTPVAGTETLNPGNILIISEDGDQSDPDDNGRGGTITFSFDSLVTFTGFDVLDDVTNFVVTADTGATTGPINLDYDNQFASFTGLDWEGVSSIVFDFGRSSGAIDSISFDAPAAVPVPAALPLALVGFGAFGFVARRKRQAS</sequence>
<protein>
    <recommendedName>
        <fullName evidence="5">VPLPA-CTERM sorting domain-containing protein</fullName>
    </recommendedName>
</protein>
<evidence type="ECO:0000313" key="4">
    <source>
        <dbReference type="Proteomes" id="UP000306602"/>
    </source>
</evidence>